<dbReference type="AlphaFoldDB" id="A0A328ILF4"/>
<dbReference type="EC" id="3.6.5.3" evidence="11"/>
<evidence type="ECO:0000256" key="4">
    <source>
        <dbReference type="ARBA" id="ARBA00022741"/>
    </source>
</evidence>
<dbReference type="GO" id="GO:0000287">
    <property type="term" value="F:magnesium ion binding"/>
    <property type="evidence" value="ECO:0007669"/>
    <property type="project" value="UniProtKB-UniRule"/>
</dbReference>
<dbReference type="HAMAP" id="MF_00118_B">
    <property type="entry name" value="EF_Tu_B"/>
    <property type="match status" value="1"/>
</dbReference>
<name>A0A328ILF4_9MOLU</name>
<dbReference type="InterPro" id="IPR031157">
    <property type="entry name" value="G_TR_CS"/>
</dbReference>
<keyword evidence="5 11" id="KW-0251">Elongation factor</keyword>
<dbReference type="PANTHER" id="PTHR43721">
    <property type="entry name" value="ELONGATION FACTOR TU-RELATED"/>
    <property type="match status" value="1"/>
</dbReference>
<evidence type="ECO:0000256" key="8">
    <source>
        <dbReference type="ARBA" id="ARBA00022917"/>
    </source>
</evidence>
<dbReference type="InterPro" id="IPR033720">
    <property type="entry name" value="EFTU_2"/>
</dbReference>
<organism evidence="13 14">
    <name type="scientific">Candidatus Phytoplasma oryzae</name>
    <dbReference type="NCBI Taxonomy" id="203274"/>
    <lineage>
        <taxon>Bacteria</taxon>
        <taxon>Bacillati</taxon>
        <taxon>Mycoplasmatota</taxon>
        <taxon>Mollicutes</taxon>
        <taxon>Acholeplasmatales</taxon>
        <taxon>Acholeplasmataceae</taxon>
        <taxon>Candidatus Phytoplasma</taxon>
        <taxon>16SrXI (Rice yellow dwarf group)</taxon>
    </lineage>
</organism>
<dbReference type="SUPFAM" id="SSF52540">
    <property type="entry name" value="P-loop containing nucleoside triphosphate hydrolases"/>
    <property type="match status" value="1"/>
</dbReference>
<keyword evidence="3 11" id="KW-0479">Metal-binding</keyword>
<dbReference type="InterPro" id="IPR009000">
    <property type="entry name" value="Transl_B-barrel_sf"/>
</dbReference>
<comment type="subunit">
    <text evidence="11">Monomer.</text>
</comment>
<feature type="domain" description="Tr-type G" evidence="12">
    <location>
        <begin position="10"/>
        <end position="205"/>
    </location>
</feature>
<dbReference type="PANTHER" id="PTHR43721:SF22">
    <property type="entry name" value="ELONGATION FACTOR TU, MITOCHONDRIAL"/>
    <property type="match status" value="1"/>
</dbReference>
<dbReference type="InterPro" id="IPR000795">
    <property type="entry name" value="T_Tr_GTP-bd_dom"/>
</dbReference>
<keyword evidence="14" id="KW-1185">Reference proteome</keyword>
<reference evidence="13 14" key="1">
    <citation type="submission" date="2014-04" db="EMBL/GenBank/DDBJ databases">
        <title>Genome study of Napier grass stunt phytoplasma.</title>
        <authorList>
            <person name="Kawicha P."/>
            <person name="Dickinson M."/>
            <person name="Hodgetts J."/>
        </authorList>
    </citation>
    <scope>NUCLEOTIDE SEQUENCE [LARGE SCALE GENOMIC DNA]</scope>
    <source>
        <strain evidence="13 14">NGS-S10</strain>
    </source>
</reference>
<evidence type="ECO:0000313" key="14">
    <source>
        <dbReference type="Proteomes" id="UP000249343"/>
    </source>
</evidence>
<evidence type="ECO:0000256" key="11">
    <source>
        <dbReference type="HAMAP-Rule" id="MF_00118"/>
    </source>
</evidence>
<dbReference type="CDD" id="cd03707">
    <property type="entry name" value="EFTU_III"/>
    <property type="match status" value="1"/>
</dbReference>
<evidence type="ECO:0000256" key="7">
    <source>
        <dbReference type="ARBA" id="ARBA00022842"/>
    </source>
</evidence>
<proteinExistence type="inferred from homology"/>
<protein>
    <recommendedName>
        <fullName evidence="10 11">Elongation factor Tu</fullName>
        <shortName evidence="11">EF-Tu</shortName>
        <ecNumber evidence="11">3.6.5.3</ecNumber>
    </recommendedName>
</protein>
<dbReference type="NCBIfam" id="TIGR00485">
    <property type="entry name" value="EF-Tu"/>
    <property type="match status" value="1"/>
</dbReference>
<evidence type="ECO:0000256" key="10">
    <source>
        <dbReference type="ARBA" id="ARBA00029554"/>
    </source>
</evidence>
<dbReference type="InterPro" id="IPR005225">
    <property type="entry name" value="Small_GTP-bd"/>
</dbReference>
<dbReference type="PRINTS" id="PR00315">
    <property type="entry name" value="ELONGATNFCT"/>
</dbReference>
<dbReference type="EMBL" id="JHUK01000003">
    <property type="protein sequence ID" value="RAM57793.1"/>
    <property type="molecule type" value="Genomic_DNA"/>
</dbReference>
<evidence type="ECO:0000256" key="5">
    <source>
        <dbReference type="ARBA" id="ARBA00022768"/>
    </source>
</evidence>
<comment type="subcellular location">
    <subcellularLocation>
        <location evidence="11">Cytoplasm</location>
    </subcellularLocation>
</comment>
<evidence type="ECO:0000256" key="6">
    <source>
        <dbReference type="ARBA" id="ARBA00022801"/>
    </source>
</evidence>
<evidence type="ECO:0000259" key="12">
    <source>
        <dbReference type="PROSITE" id="PS51722"/>
    </source>
</evidence>
<keyword evidence="2 11" id="KW-0963">Cytoplasm</keyword>
<dbReference type="SUPFAM" id="SSF50447">
    <property type="entry name" value="Translation proteins"/>
    <property type="match status" value="1"/>
</dbReference>
<dbReference type="NCBIfam" id="NF009372">
    <property type="entry name" value="PRK12735.1"/>
    <property type="match status" value="1"/>
</dbReference>
<accession>A0A328ILF4</accession>
<dbReference type="Pfam" id="PF03143">
    <property type="entry name" value="GTP_EFTU_D3"/>
    <property type="match status" value="1"/>
</dbReference>
<gene>
    <name evidence="11 13" type="primary">tuf</name>
    <name evidence="13" type="ORF">DH96_01690</name>
</gene>
<comment type="function">
    <text evidence="11">GTP hydrolase that promotes the GTP-dependent binding of aminoacyl-tRNA to the A-site of ribosomes during protein biosynthesis.</text>
</comment>
<dbReference type="RefSeq" id="WP_111961323.1">
    <property type="nucleotide sequence ID" value="NZ_JHUK01000003.1"/>
</dbReference>
<dbReference type="GO" id="GO:0003746">
    <property type="term" value="F:translation elongation factor activity"/>
    <property type="evidence" value="ECO:0007669"/>
    <property type="project" value="UniProtKB-UniRule"/>
</dbReference>
<evidence type="ECO:0000256" key="3">
    <source>
        <dbReference type="ARBA" id="ARBA00022723"/>
    </source>
</evidence>
<dbReference type="InterPro" id="IPR027417">
    <property type="entry name" value="P-loop_NTPase"/>
</dbReference>
<dbReference type="Gene3D" id="3.40.50.300">
    <property type="entry name" value="P-loop containing nucleotide triphosphate hydrolases"/>
    <property type="match status" value="1"/>
</dbReference>
<dbReference type="InterPro" id="IPR009001">
    <property type="entry name" value="Transl_elong_EF1A/Init_IF2_C"/>
</dbReference>
<dbReference type="SUPFAM" id="SSF50465">
    <property type="entry name" value="EF-Tu/eEF-1alpha/eIF2-gamma C-terminal domain"/>
    <property type="match status" value="1"/>
</dbReference>
<dbReference type="InterPro" id="IPR004541">
    <property type="entry name" value="Transl_elong_EFTu/EF1A_bac/org"/>
</dbReference>
<dbReference type="InterPro" id="IPR004161">
    <property type="entry name" value="EFTu-like_2"/>
</dbReference>
<dbReference type="InterPro" id="IPR004160">
    <property type="entry name" value="Transl_elong_EFTu/EF1A_C"/>
</dbReference>
<evidence type="ECO:0000256" key="2">
    <source>
        <dbReference type="ARBA" id="ARBA00022490"/>
    </source>
</evidence>
<keyword evidence="6 11" id="KW-0378">Hydrolase</keyword>
<dbReference type="GO" id="GO:0005525">
    <property type="term" value="F:GTP binding"/>
    <property type="evidence" value="ECO:0007669"/>
    <property type="project" value="UniProtKB-UniRule"/>
</dbReference>
<feature type="binding site" evidence="11">
    <location>
        <begin position="19"/>
        <end position="26"/>
    </location>
    <ligand>
        <name>GTP</name>
        <dbReference type="ChEBI" id="CHEBI:37565"/>
    </ligand>
</feature>
<dbReference type="Gene3D" id="2.40.30.10">
    <property type="entry name" value="Translation factors"/>
    <property type="match status" value="2"/>
</dbReference>
<evidence type="ECO:0000256" key="9">
    <source>
        <dbReference type="ARBA" id="ARBA00023134"/>
    </source>
</evidence>
<evidence type="ECO:0000256" key="1">
    <source>
        <dbReference type="ARBA" id="ARBA00007249"/>
    </source>
</evidence>
<dbReference type="NCBIfam" id="NF000766">
    <property type="entry name" value="PRK00049.1"/>
    <property type="match status" value="1"/>
</dbReference>
<feature type="binding site" evidence="11">
    <location>
        <position position="26"/>
    </location>
    <ligand>
        <name>Mg(2+)</name>
        <dbReference type="ChEBI" id="CHEBI:18420"/>
    </ligand>
</feature>
<feature type="binding site" evidence="11">
    <location>
        <begin position="81"/>
        <end position="85"/>
    </location>
    <ligand>
        <name>GTP</name>
        <dbReference type="ChEBI" id="CHEBI:37565"/>
    </ligand>
</feature>
<dbReference type="NCBIfam" id="NF009373">
    <property type="entry name" value="PRK12736.1"/>
    <property type="match status" value="1"/>
</dbReference>
<dbReference type="GO" id="GO:0003924">
    <property type="term" value="F:GTPase activity"/>
    <property type="evidence" value="ECO:0007669"/>
    <property type="project" value="UniProtKB-UniRule"/>
</dbReference>
<dbReference type="PROSITE" id="PS00301">
    <property type="entry name" value="G_TR_1"/>
    <property type="match status" value="1"/>
</dbReference>
<feature type="binding site" evidence="11">
    <location>
        <begin position="136"/>
        <end position="139"/>
    </location>
    <ligand>
        <name>GTP</name>
        <dbReference type="ChEBI" id="CHEBI:37565"/>
    </ligand>
</feature>
<dbReference type="FunFam" id="2.40.30.10:FF:000001">
    <property type="entry name" value="Elongation factor Tu"/>
    <property type="match status" value="1"/>
</dbReference>
<dbReference type="NCBIfam" id="TIGR00231">
    <property type="entry name" value="small_GTP"/>
    <property type="match status" value="1"/>
</dbReference>
<dbReference type="GO" id="GO:0005829">
    <property type="term" value="C:cytosol"/>
    <property type="evidence" value="ECO:0007669"/>
    <property type="project" value="TreeGrafter"/>
</dbReference>
<sequence>MANEKFIRDKVHVNVGTIGHVDHGKTTLTSAITHFLSLKGLAQNKKYDEIDGTPEEKERGITINTAHIEYQTLKRHYAHVDCPGHADYIKNMITGAAQMDAAILVVSAKDGIMPQTSEHVLLAKQVGIPQLLIFLNKCDISDVEPELIEIIELELKDLLKKHGFDHENVPIIRGSALKSLEGDEHYFNKTGELIDYLDSYVKDPVRIMNKPFLMPIEDVFVITGRGTIATGRVERGQINTGDKVEIVGLKDKVQESVVTSIEMFRKNLDNAMAGENVGVLLRGINRDDIERGQVICAPNSIKSYSQFLAKIYLLKSNEGGRKTAICTNYRPQFYVRTTDVTGKIEEIIDPKDNIKKEIAMPGDLVHIKVKLIQSIAIEEETKFSVREGGKTIGAGVVLKIIK</sequence>
<keyword evidence="4 11" id="KW-0547">Nucleotide-binding</keyword>
<keyword evidence="8 11" id="KW-0648">Protein biosynthesis</keyword>
<dbReference type="InterPro" id="IPR050055">
    <property type="entry name" value="EF-Tu_GTPase"/>
</dbReference>
<keyword evidence="7 11" id="KW-0460">Magnesium</keyword>
<dbReference type="CDD" id="cd01884">
    <property type="entry name" value="EF_Tu"/>
    <property type="match status" value="1"/>
</dbReference>
<comment type="similarity">
    <text evidence="1 11">Belongs to the TRAFAC class translation factor GTPase superfamily. Classic translation factor GTPase family. EF-Tu/EF-1A subfamily.</text>
</comment>
<dbReference type="InterPro" id="IPR041709">
    <property type="entry name" value="EF-Tu_GTP-bd"/>
</dbReference>
<comment type="catalytic activity">
    <reaction evidence="11">
        <text>GTP + H2O = GDP + phosphate + H(+)</text>
        <dbReference type="Rhea" id="RHEA:19669"/>
        <dbReference type="ChEBI" id="CHEBI:15377"/>
        <dbReference type="ChEBI" id="CHEBI:15378"/>
        <dbReference type="ChEBI" id="CHEBI:37565"/>
        <dbReference type="ChEBI" id="CHEBI:43474"/>
        <dbReference type="ChEBI" id="CHEBI:58189"/>
        <dbReference type="EC" id="3.6.5.3"/>
    </reaction>
</comment>
<evidence type="ECO:0000313" key="13">
    <source>
        <dbReference type="EMBL" id="RAM57793.1"/>
    </source>
</evidence>
<dbReference type="Proteomes" id="UP000249343">
    <property type="component" value="Unassembled WGS sequence"/>
</dbReference>
<dbReference type="CDD" id="cd03697">
    <property type="entry name" value="EFTU_II"/>
    <property type="match status" value="1"/>
</dbReference>
<dbReference type="Pfam" id="PF00009">
    <property type="entry name" value="GTP_EFTU"/>
    <property type="match status" value="1"/>
</dbReference>
<comment type="caution">
    <text evidence="13">The sequence shown here is derived from an EMBL/GenBank/DDBJ whole genome shotgun (WGS) entry which is preliminary data.</text>
</comment>
<keyword evidence="9 11" id="KW-0342">GTP-binding</keyword>
<dbReference type="FunFam" id="3.40.50.300:FF:000003">
    <property type="entry name" value="Elongation factor Tu"/>
    <property type="match status" value="1"/>
</dbReference>
<dbReference type="Pfam" id="PF03144">
    <property type="entry name" value="GTP_EFTU_D2"/>
    <property type="match status" value="1"/>
</dbReference>
<dbReference type="PROSITE" id="PS51722">
    <property type="entry name" value="G_TR_2"/>
    <property type="match status" value="1"/>
</dbReference>